<evidence type="ECO:0000313" key="2">
    <source>
        <dbReference type="Proteomes" id="UP001256827"/>
    </source>
</evidence>
<dbReference type="Proteomes" id="UP001256827">
    <property type="component" value="Plasmid pBbsI"/>
</dbReference>
<proteinExistence type="predicted"/>
<keyword evidence="1" id="KW-0614">Plasmid</keyword>
<name>A0ABY9TF07_BREBE</name>
<dbReference type="EMBL" id="CP134052">
    <property type="protein sequence ID" value="WNC17877.1"/>
    <property type="molecule type" value="Genomic_DNA"/>
</dbReference>
<dbReference type="RefSeq" id="WP_310774681.1">
    <property type="nucleotide sequence ID" value="NZ_CP134052.1"/>
</dbReference>
<evidence type="ECO:0000313" key="1">
    <source>
        <dbReference type="EMBL" id="WNC17877.1"/>
    </source>
</evidence>
<sequence length="89" mass="10270">MNGSFTVTYPLGIEDRRVKQLMHAFTKMMFNDFAHYHLIESVIVTWERVYVDAQGHIKEFALNGRSLAYVISHKKENFALMINESGGFA</sequence>
<gene>
    <name evidence="1" type="ORF">RGB73_30375</name>
</gene>
<keyword evidence="2" id="KW-1185">Reference proteome</keyword>
<geneLocation type="plasmid" evidence="1 2">
    <name>pBbsI</name>
</geneLocation>
<accession>A0ABY9TF07</accession>
<protein>
    <submittedName>
        <fullName evidence="1">Uncharacterized protein</fullName>
    </submittedName>
</protein>
<organism evidence="1 2">
    <name type="scientific">Brevibacillus brevis</name>
    <name type="common">Bacillus brevis</name>
    <dbReference type="NCBI Taxonomy" id="1393"/>
    <lineage>
        <taxon>Bacteria</taxon>
        <taxon>Bacillati</taxon>
        <taxon>Bacillota</taxon>
        <taxon>Bacilli</taxon>
        <taxon>Bacillales</taxon>
        <taxon>Paenibacillaceae</taxon>
        <taxon>Brevibacillus</taxon>
    </lineage>
</organism>
<reference evidence="1 2" key="1">
    <citation type="submission" date="2023-09" db="EMBL/GenBank/DDBJ databases">
        <title>Complete Genome and Methylome dissection of Bacillus brevis NEB573 original source of BbsI restriction endonuclease.</title>
        <authorList>
            <person name="Fomenkov A."/>
            <person name="Roberts R.D."/>
        </authorList>
    </citation>
    <scope>NUCLEOTIDE SEQUENCE [LARGE SCALE GENOMIC DNA]</scope>
    <source>
        <strain evidence="1 2">NEB573</strain>
        <plasmid evidence="1 2">pBbsI</plasmid>
    </source>
</reference>